<organism evidence="2 3">
    <name type="scientific">Bosea spartocytisi</name>
    <dbReference type="NCBI Taxonomy" id="2773451"/>
    <lineage>
        <taxon>Bacteria</taxon>
        <taxon>Pseudomonadati</taxon>
        <taxon>Pseudomonadota</taxon>
        <taxon>Alphaproteobacteria</taxon>
        <taxon>Hyphomicrobiales</taxon>
        <taxon>Boseaceae</taxon>
        <taxon>Bosea</taxon>
    </lineage>
</organism>
<protein>
    <submittedName>
        <fullName evidence="2">Uncharacterized protein</fullName>
    </submittedName>
</protein>
<dbReference type="EMBL" id="JACXWY010000002">
    <property type="protein sequence ID" value="MBD3844880.1"/>
    <property type="molecule type" value="Genomic_DNA"/>
</dbReference>
<keyword evidence="1" id="KW-0472">Membrane</keyword>
<dbReference type="AlphaFoldDB" id="A0A927E7S4"/>
<keyword evidence="1" id="KW-0812">Transmembrane</keyword>
<keyword evidence="3" id="KW-1185">Reference proteome</keyword>
<keyword evidence="1" id="KW-1133">Transmembrane helix</keyword>
<proteinExistence type="predicted"/>
<comment type="caution">
    <text evidence="2">The sequence shown here is derived from an EMBL/GenBank/DDBJ whole genome shotgun (WGS) entry which is preliminary data.</text>
</comment>
<feature type="transmembrane region" description="Helical" evidence="1">
    <location>
        <begin position="54"/>
        <end position="74"/>
    </location>
</feature>
<gene>
    <name evidence="2" type="ORF">IED13_04165</name>
</gene>
<dbReference type="Proteomes" id="UP000619295">
    <property type="component" value="Unassembled WGS sequence"/>
</dbReference>
<evidence type="ECO:0000313" key="3">
    <source>
        <dbReference type="Proteomes" id="UP000619295"/>
    </source>
</evidence>
<evidence type="ECO:0000313" key="2">
    <source>
        <dbReference type="EMBL" id="MBD3844880.1"/>
    </source>
</evidence>
<name>A0A927E7S4_9HYPH</name>
<dbReference type="RefSeq" id="WP_191123464.1">
    <property type="nucleotide sequence ID" value="NZ_JACXWY010000002.1"/>
</dbReference>
<reference evidence="2" key="1">
    <citation type="submission" date="2020-09" db="EMBL/GenBank/DDBJ databases">
        <title>Bosea spartocytisi sp. nov. a root nodule endophyte of Spartocytisus supranubius in the high mountain ecosystem fo the Teide National Park (Canary Islands, Spain).</title>
        <authorList>
            <person name="Pulido-Suarez L."/>
            <person name="Peix A."/>
            <person name="Igual J.M."/>
            <person name="Socas-Perez N."/>
            <person name="Velazquez E."/>
            <person name="Flores-Felix J.D."/>
            <person name="Leon-Barrios M."/>
        </authorList>
    </citation>
    <scope>NUCLEOTIDE SEQUENCE</scope>
    <source>
        <strain evidence="2">SSUT16</strain>
    </source>
</reference>
<accession>A0A927E7S4</accession>
<feature type="transmembrane region" description="Helical" evidence="1">
    <location>
        <begin position="111"/>
        <end position="131"/>
    </location>
</feature>
<evidence type="ECO:0000256" key="1">
    <source>
        <dbReference type="SAM" id="Phobius"/>
    </source>
</evidence>
<sequence>MNNLGIDLSSAVQPWGRKMNAELGKSFSTHESDAAADALMGEFWEMCLRGAPRLTLFFLRFCRSIAVFFAVWGLMSVQPYHPNGHFLVAVSVALLSFTNLTKWLAATTIAFLLIITLVPKSVFAIIARAIAG</sequence>